<evidence type="ECO:0000256" key="6">
    <source>
        <dbReference type="ARBA" id="ARBA00022833"/>
    </source>
</evidence>
<keyword evidence="9" id="KW-0325">Glycoprotein</keyword>
<dbReference type="InterPro" id="IPR002477">
    <property type="entry name" value="Peptidoglycan-bd-like"/>
</dbReference>
<feature type="binding site" evidence="11">
    <location>
        <position position="250"/>
    </location>
    <ligand>
        <name>Ca(2+)</name>
        <dbReference type="ChEBI" id="CHEBI:29108"/>
        <label>1</label>
    </ligand>
</feature>
<feature type="binding site" evidence="11">
    <location>
        <position position="273"/>
    </location>
    <ligand>
        <name>Zn(2+)</name>
        <dbReference type="ChEBI" id="CHEBI:29105"/>
        <label>2</label>
        <note>catalytic</note>
    </ligand>
</feature>
<dbReference type="STRING" id="1590841.A0A2R6RUM8"/>
<evidence type="ECO:0000256" key="8">
    <source>
        <dbReference type="ARBA" id="ARBA00023145"/>
    </source>
</evidence>
<reference evidence="14 15" key="1">
    <citation type="submission" date="2017-07" db="EMBL/GenBank/DDBJ databases">
        <title>An improved, manually edited Actinidia chinensis var. chinensis (kiwifruit) genome highlights the challenges associated with draft genomes and gene prediction in plants.</title>
        <authorList>
            <person name="Pilkington S."/>
            <person name="Crowhurst R."/>
            <person name="Hilario E."/>
            <person name="Nardozza S."/>
            <person name="Fraser L."/>
            <person name="Peng Y."/>
            <person name="Gunaseelan K."/>
            <person name="Simpson R."/>
            <person name="Tahir J."/>
            <person name="Deroles S."/>
            <person name="Templeton K."/>
            <person name="Luo Z."/>
            <person name="Davy M."/>
            <person name="Cheng C."/>
            <person name="Mcneilage M."/>
            <person name="Scaglione D."/>
            <person name="Liu Y."/>
            <person name="Zhang Q."/>
            <person name="Datson P."/>
            <person name="De Silva N."/>
            <person name="Gardiner S."/>
            <person name="Bassett H."/>
            <person name="Chagne D."/>
            <person name="Mccallum J."/>
            <person name="Dzierzon H."/>
            <person name="Deng C."/>
            <person name="Wang Y.-Y."/>
            <person name="Barron N."/>
            <person name="Manako K."/>
            <person name="Bowen J."/>
            <person name="Foster T."/>
            <person name="Erridge Z."/>
            <person name="Tiffin H."/>
            <person name="Waite C."/>
            <person name="Davies K."/>
            <person name="Grierson E."/>
            <person name="Laing W."/>
            <person name="Kirk R."/>
            <person name="Chen X."/>
            <person name="Wood M."/>
            <person name="Montefiori M."/>
            <person name="Brummell D."/>
            <person name="Schwinn K."/>
            <person name="Catanach A."/>
            <person name="Fullerton C."/>
            <person name="Li D."/>
            <person name="Meiyalaghan S."/>
            <person name="Nieuwenhuizen N."/>
            <person name="Read N."/>
            <person name="Prakash R."/>
            <person name="Hunter D."/>
            <person name="Zhang H."/>
            <person name="Mckenzie M."/>
            <person name="Knabel M."/>
            <person name="Harris A."/>
            <person name="Allan A."/>
            <person name="Chen A."/>
            <person name="Janssen B."/>
            <person name="Plunkett B."/>
            <person name="Dwamena C."/>
            <person name="Voogd C."/>
            <person name="Leif D."/>
            <person name="Lafferty D."/>
            <person name="Souleyre E."/>
            <person name="Varkonyi-Gasic E."/>
            <person name="Gambi F."/>
            <person name="Hanley J."/>
            <person name="Yao J.-L."/>
            <person name="Cheung J."/>
            <person name="David K."/>
            <person name="Warren B."/>
            <person name="Marsh K."/>
            <person name="Snowden K."/>
            <person name="Lin-Wang K."/>
            <person name="Brian L."/>
            <person name="Martinez-Sanchez M."/>
            <person name="Wang M."/>
            <person name="Ileperuma N."/>
            <person name="Macnee N."/>
            <person name="Campin R."/>
            <person name="Mcatee P."/>
            <person name="Drummond R."/>
            <person name="Espley R."/>
            <person name="Ireland H."/>
            <person name="Wu R."/>
            <person name="Atkinson R."/>
            <person name="Karunairetnam S."/>
            <person name="Bulley S."/>
            <person name="Chunkath S."/>
            <person name="Hanley Z."/>
            <person name="Storey R."/>
            <person name="Thrimawithana A."/>
            <person name="Thomson S."/>
            <person name="David C."/>
            <person name="Testolin R."/>
        </authorList>
    </citation>
    <scope>NUCLEOTIDE SEQUENCE [LARGE SCALE GENOMIC DNA]</scope>
    <source>
        <strain evidence="15">cv. Red5</strain>
        <tissue evidence="14">Young leaf</tissue>
    </source>
</reference>
<keyword evidence="2" id="KW-0645">Protease</keyword>
<dbReference type="InterPro" id="IPR036365">
    <property type="entry name" value="PGBD-like_sf"/>
</dbReference>
<evidence type="ECO:0000259" key="13">
    <source>
        <dbReference type="SMART" id="SM00235"/>
    </source>
</evidence>
<organism evidence="14 15">
    <name type="scientific">Actinidia chinensis var. chinensis</name>
    <name type="common">Chinese soft-hair kiwi</name>
    <dbReference type="NCBI Taxonomy" id="1590841"/>
    <lineage>
        <taxon>Eukaryota</taxon>
        <taxon>Viridiplantae</taxon>
        <taxon>Streptophyta</taxon>
        <taxon>Embryophyta</taxon>
        <taxon>Tracheophyta</taxon>
        <taxon>Spermatophyta</taxon>
        <taxon>Magnoliopsida</taxon>
        <taxon>eudicotyledons</taxon>
        <taxon>Gunneridae</taxon>
        <taxon>Pentapetalae</taxon>
        <taxon>asterids</taxon>
        <taxon>Ericales</taxon>
        <taxon>Actinidiaceae</taxon>
        <taxon>Actinidia</taxon>
    </lineage>
</organism>
<dbReference type="SUPFAM" id="SSF47090">
    <property type="entry name" value="PGBD-like"/>
    <property type="match status" value="1"/>
</dbReference>
<gene>
    <name evidence="14" type="ORF">CEY00_Acc04136</name>
</gene>
<dbReference type="InterPro" id="IPR001818">
    <property type="entry name" value="Pept_M10_metallopeptidase"/>
</dbReference>
<evidence type="ECO:0000313" key="14">
    <source>
        <dbReference type="EMBL" id="PSS33736.1"/>
    </source>
</evidence>
<evidence type="ECO:0000256" key="1">
    <source>
        <dbReference type="ARBA" id="ARBA00009614"/>
    </source>
</evidence>
<keyword evidence="5" id="KW-0378">Hydrolase</keyword>
<dbReference type="GO" id="GO:0030198">
    <property type="term" value="P:extracellular matrix organization"/>
    <property type="evidence" value="ECO:0007669"/>
    <property type="project" value="TreeGrafter"/>
</dbReference>
<feature type="active site" evidence="10">
    <location>
        <position position="270"/>
    </location>
</feature>
<evidence type="ECO:0000256" key="3">
    <source>
        <dbReference type="ARBA" id="ARBA00022723"/>
    </source>
</evidence>
<dbReference type="InterPro" id="IPR021190">
    <property type="entry name" value="Pept_M10A"/>
</dbReference>
<dbReference type="Pfam" id="PF00413">
    <property type="entry name" value="Peptidase_M10"/>
    <property type="match status" value="1"/>
</dbReference>
<dbReference type="InParanoid" id="A0A2R6RUM8"/>
<accession>A0A2R6RUM8</accession>
<dbReference type="Gene3D" id="3.40.390.10">
    <property type="entry name" value="Collagenase (Catalytic Domain)"/>
    <property type="match status" value="1"/>
</dbReference>
<dbReference type="GO" id="GO:0006508">
    <property type="term" value="P:proteolysis"/>
    <property type="evidence" value="ECO:0007669"/>
    <property type="project" value="UniProtKB-KW"/>
</dbReference>
<feature type="binding site" evidence="11">
    <location>
        <position position="245"/>
    </location>
    <ligand>
        <name>Zn(2+)</name>
        <dbReference type="ChEBI" id="CHEBI:29105"/>
        <label>1</label>
    </ligand>
</feature>
<keyword evidence="8" id="KW-0865">Zymogen</keyword>
<keyword evidence="3 11" id="KW-0479">Metal-binding</keyword>
<evidence type="ECO:0000313" key="15">
    <source>
        <dbReference type="Proteomes" id="UP000241394"/>
    </source>
</evidence>
<dbReference type="PANTHER" id="PTHR10201:SF213">
    <property type="entry name" value="METALLOENDOPROTEINASE 2-MMP-LIKE"/>
    <property type="match status" value="1"/>
</dbReference>
<keyword evidence="6 11" id="KW-0862">Zinc</keyword>
<evidence type="ECO:0000256" key="4">
    <source>
        <dbReference type="ARBA" id="ARBA00022729"/>
    </source>
</evidence>
<dbReference type="Proteomes" id="UP000241394">
    <property type="component" value="Chromosome LG3"/>
</dbReference>
<keyword evidence="4 12" id="KW-0732">Signal</keyword>
<dbReference type="InterPro" id="IPR024079">
    <property type="entry name" value="MetalloPept_cat_dom_sf"/>
</dbReference>
<evidence type="ECO:0000256" key="9">
    <source>
        <dbReference type="ARBA" id="ARBA00023180"/>
    </source>
</evidence>
<comment type="similarity">
    <text evidence="1">Belongs to the peptidase M10A family. Matrix metalloproteinases (MMPs) subfamily.</text>
</comment>
<evidence type="ECO:0000256" key="7">
    <source>
        <dbReference type="ARBA" id="ARBA00023049"/>
    </source>
</evidence>
<keyword evidence="15" id="KW-1185">Reference proteome</keyword>
<feature type="binding site" evidence="11">
    <location>
        <position position="220"/>
    </location>
    <ligand>
        <name>Zn(2+)</name>
        <dbReference type="ChEBI" id="CHEBI:29105"/>
        <label>1</label>
    </ligand>
</feature>
<feature type="domain" description="Peptidase metallopeptidase" evidence="13">
    <location>
        <begin position="158"/>
        <end position="313"/>
    </location>
</feature>
<keyword evidence="7" id="KW-0482">Metalloprotease</keyword>
<evidence type="ECO:0000256" key="11">
    <source>
        <dbReference type="PIRSR" id="PIRSR621190-2"/>
    </source>
</evidence>
<dbReference type="FunFam" id="3.40.390.10:FF:000018">
    <property type="entry name" value="Metalloendoproteinase 1"/>
    <property type="match status" value="1"/>
</dbReference>
<dbReference type="OrthoDB" id="406838at2759"/>
<dbReference type="PROSITE" id="PS00546">
    <property type="entry name" value="CYSTEINE_SWITCH"/>
    <property type="match status" value="1"/>
</dbReference>
<dbReference type="InterPro" id="IPR006026">
    <property type="entry name" value="Peptidase_Metallo"/>
</dbReference>
<feature type="binding site" evidence="11">
    <location>
        <position position="228"/>
    </location>
    <ligand>
        <name>Ca(2+)</name>
        <dbReference type="ChEBI" id="CHEBI:29108"/>
        <label>3</label>
    </ligand>
</feature>
<dbReference type="GO" id="GO:0030574">
    <property type="term" value="P:collagen catabolic process"/>
    <property type="evidence" value="ECO:0007669"/>
    <property type="project" value="TreeGrafter"/>
</dbReference>
<feature type="binding site" evidence="11">
    <location>
        <position position="227"/>
    </location>
    <ligand>
        <name>Ca(2+)</name>
        <dbReference type="ChEBI" id="CHEBI:29108"/>
        <label>3</label>
    </ligand>
</feature>
<evidence type="ECO:0000256" key="12">
    <source>
        <dbReference type="SAM" id="SignalP"/>
    </source>
</evidence>
<feature type="binding site" evidence="11">
    <location>
        <position position="287"/>
    </location>
    <ligand>
        <name>Zn(2+)</name>
        <dbReference type="ChEBI" id="CHEBI:29105"/>
        <label>2</label>
        <note>catalytic</note>
    </ligand>
</feature>
<dbReference type="SUPFAM" id="SSF55486">
    <property type="entry name" value="Metalloproteases ('zincins'), catalytic domain"/>
    <property type="match status" value="1"/>
</dbReference>
<dbReference type="GO" id="GO:0008270">
    <property type="term" value="F:zinc ion binding"/>
    <property type="evidence" value="ECO:0007669"/>
    <property type="project" value="InterPro"/>
</dbReference>
<dbReference type="SMART" id="SM00235">
    <property type="entry name" value="ZnMc"/>
    <property type="match status" value="1"/>
</dbReference>
<feature type="binding site" evidence="11">
    <location>
        <position position="269"/>
    </location>
    <ligand>
        <name>Zn(2+)</name>
        <dbReference type="ChEBI" id="CHEBI:29105"/>
        <label>2</label>
        <note>catalytic</note>
    </ligand>
</feature>
<dbReference type="PRINTS" id="PR00138">
    <property type="entry name" value="MATRIXIN"/>
</dbReference>
<dbReference type="InterPro" id="IPR033739">
    <property type="entry name" value="M10A_MMP"/>
</dbReference>
<dbReference type="PANTHER" id="PTHR10201">
    <property type="entry name" value="MATRIX METALLOPROTEINASE"/>
    <property type="match status" value="1"/>
</dbReference>
<feature type="binding site" evidence="11">
    <location>
        <position position="250"/>
    </location>
    <ligand>
        <name>Ca(2+)</name>
        <dbReference type="ChEBI" id="CHEBI:29108"/>
        <label>3</label>
    </ligand>
</feature>
<dbReference type="Gramene" id="PSS33736">
    <property type="protein sequence ID" value="PSS33736"/>
    <property type="gene ID" value="CEY00_Acc04136"/>
</dbReference>
<keyword evidence="11" id="KW-0106">Calcium</keyword>
<name>A0A2R6RUM8_ACTCC</name>
<feature type="chain" id="PRO_5015336115" evidence="12">
    <location>
        <begin position="26"/>
        <end position="313"/>
    </location>
</feature>
<dbReference type="EMBL" id="NKQK01000003">
    <property type="protein sequence ID" value="PSS33736.1"/>
    <property type="molecule type" value="Genomic_DNA"/>
</dbReference>
<proteinExistence type="inferred from homology"/>
<protein>
    <submittedName>
        <fullName evidence="14">Metalloendoproteinase</fullName>
    </submittedName>
</protein>
<evidence type="ECO:0000256" key="10">
    <source>
        <dbReference type="PIRSR" id="PIRSR621190-1"/>
    </source>
</evidence>
<evidence type="ECO:0000256" key="5">
    <source>
        <dbReference type="ARBA" id="ARBA00022801"/>
    </source>
</evidence>
<feature type="binding site" evidence="11">
    <location>
        <position position="279"/>
    </location>
    <ligand>
        <name>Zn(2+)</name>
        <dbReference type="ChEBI" id="CHEBI:29105"/>
        <label>2</label>
        <note>catalytic</note>
    </ligand>
</feature>
<feature type="signal peptide" evidence="12">
    <location>
        <begin position="1"/>
        <end position="25"/>
    </location>
</feature>
<dbReference type="GO" id="GO:0004222">
    <property type="term" value="F:metalloendopeptidase activity"/>
    <property type="evidence" value="ECO:0007669"/>
    <property type="project" value="InterPro"/>
</dbReference>
<feature type="binding site" description="in inhibited form" evidence="11">
    <location>
        <position position="121"/>
    </location>
    <ligand>
        <name>Zn(2+)</name>
        <dbReference type="ChEBI" id="CHEBI:29105"/>
        <label>2</label>
        <note>catalytic</note>
    </ligand>
</feature>
<evidence type="ECO:0000256" key="2">
    <source>
        <dbReference type="ARBA" id="ARBA00022670"/>
    </source>
</evidence>
<dbReference type="InterPro" id="IPR021158">
    <property type="entry name" value="Pept_M10A_Zn_BS"/>
</dbReference>
<sequence length="313" mass="34708">MESNLFQFALCIVLFSIVIPLASYANPSNPNAQKPSPFEFINHLQGCHKGEKVKGLHQLKTYLERFGYLNYQHSQNQTHADDDDFDDLLESAIKTYQLNYHLKATGTLDAQTVSKMTTPRCGVPDIINGTNFMRAGKKKPHHGHNNLHTISHYSFFPKMQRWPASQTHLTYGFLPGTNSNAISSVVRAFNKWASATHFTFSQTQNVRDANLEIGFHRRNHGDGAPFDGPGGTLAHAFAPTDGRFHFDADESWVVGAVRGSFDMETVALHEIGHLLGLGHSQVQNAIMYASTEAGVTKGLHADDIAGIKDLYDV</sequence>
<dbReference type="Pfam" id="PF01471">
    <property type="entry name" value="PG_binding_1"/>
    <property type="match status" value="1"/>
</dbReference>
<dbReference type="GO" id="GO:0031012">
    <property type="term" value="C:extracellular matrix"/>
    <property type="evidence" value="ECO:0007669"/>
    <property type="project" value="InterPro"/>
</dbReference>
<comment type="cofactor">
    <cofactor evidence="11">
        <name>Ca(2+)</name>
        <dbReference type="ChEBI" id="CHEBI:29108"/>
    </cofactor>
    <text evidence="11">Can bind about 5 Ca(2+) ions per subunit.</text>
</comment>
<comment type="cofactor">
    <cofactor evidence="11">
        <name>Zn(2+)</name>
        <dbReference type="ChEBI" id="CHEBI:29105"/>
    </cofactor>
    <text evidence="11">Binds 2 Zn(2+) ions per subunit.</text>
</comment>
<feature type="binding site" evidence="11">
    <location>
        <position position="235"/>
    </location>
    <ligand>
        <name>Zn(2+)</name>
        <dbReference type="ChEBI" id="CHEBI:29105"/>
        <label>1</label>
    </ligand>
</feature>
<reference evidence="15" key="2">
    <citation type="journal article" date="2018" name="BMC Genomics">
        <title>A manually annotated Actinidia chinensis var. chinensis (kiwifruit) genome highlights the challenges associated with draft genomes and gene prediction in plants.</title>
        <authorList>
            <person name="Pilkington S.M."/>
            <person name="Crowhurst R."/>
            <person name="Hilario E."/>
            <person name="Nardozza S."/>
            <person name="Fraser L."/>
            <person name="Peng Y."/>
            <person name="Gunaseelan K."/>
            <person name="Simpson R."/>
            <person name="Tahir J."/>
            <person name="Deroles S.C."/>
            <person name="Templeton K."/>
            <person name="Luo Z."/>
            <person name="Davy M."/>
            <person name="Cheng C."/>
            <person name="McNeilage M."/>
            <person name="Scaglione D."/>
            <person name="Liu Y."/>
            <person name="Zhang Q."/>
            <person name="Datson P."/>
            <person name="De Silva N."/>
            <person name="Gardiner S.E."/>
            <person name="Bassett H."/>
            <person name="Chagne D."/>
            <person name="McCallum J."/>
            <person name="Dzierzon H."/>
            <person name="Deng C."/>
            <person name="Wang Y.Y."/>
            <person name="Barron L."/>
            <person name="Manako K."/>
            <person name="Bowen J."/>
            <person name="Foster T.M."/>
            <person name="Erridge Z.A."/>
            <person name="Tiffin H."/>
            <person name="Waite C.N."/>
            <person name="Davies K.M."/>
            <person name="Grierson E.P."/>
            <person name="Laing W.A."/>
            <person name="Kirk R."/>
            <person name="Chen X."/>
            <person name="Wood M."/>
            <person name="Montefiori M."/>
            <person name="Brummell D.A."/>
            <person name="Schwinn K.E."/>
            <person name="Catanach A."/>
            <person name="Fullerton C."/>
            <person name="Li D."/>
            <person name="Meiyalaghan S."/>
            <person name="Nieuwenhuizen N."/>
            <person name="Read N."/>
            <person name="Prakash R."/>
            <person name="Hunter D."/>
            <person name="Zhang H."/>
            <person name="McKenzie M."/>
            <person name="Knabel M."/>
            <person name="Harris A."/>
            <person name="Allan A.C."/>
            <person name="Gleave A."/>
            <person name="Chen A."/>
            <person name="Janssen B.J."/>
            <person name="Plunkett B."/>
            <person name="Ampomah-Dwamena C."/>
            <person name="Voogd C."/>
            <person name="Leif D."/>
            <person name="Lafferty D."/>
            <person name="Souleyre E.J.F."/>
            <person name="Varkonyi-Gasic E."/>
            <person name="Gambi F."/>
            <person name="Hanley J."/>
            <person name="Yao J.L."/>
            <person name="Cheung J."/>
            <person name="David K.M."/>
            <person name="Warren B."/>
            <person name="Marsh K."/>
            <person name="Snowden K.C."/>
            <person name="Lin-Wang K."/>
            <person name="Brian L."/>
            <person name="Martinez-Sanchez M."/>
            <person name="Wang M."/>
            <person name="Ileperuma N."/>
            <person name="Macnee N."/>
            <person name="Campin R."/>
            <person name="McAtee P."/>
            <person name="Drummond R.S.M."/>
            <person name="Espley R.V."/>
            <person name="Ireland H.S."/>
            <person name="Wu R."/>
            <person name="Atkinson R.G."/>
            <person name="Karunairetnam S."/>
            <person name="Bulley S."/>
            <person name="Chunkath S."/>
            <person name="Hanley Z."/>
            <person name="Storey R."/>
            <person name="Thrimawithana A.H."/>
            <person name="Thomson S."/>
            <person name="David C."/>
            <person name="Testolin R."/>
            <person name="Huang H."/>
            <person name="Hellens R.P."/>
            <person name="Schaffer R.J."/>
        </authorList>
    </citation>
    <scope>NUCLEOTIDE SEQUENCE [LARGE SCALE GENOMIC DNA]</scope>
    <source>
        <strain evidence="15">cv. Red5</strain>
    </source>
</reference>
<feature type="binding site" evidence="11">
    <location>
        <position position="222"/>
    </location>
    <ligand>
        <name>Zn(2+)</name>
        <dbReference type="ChEBI" id="CHEBI:29105"/>
        <label>1</label>
    </ligand>
</feature>
<dbReference type="CDD" id="cd04278">
    <property type="entry name" value="ZnMc_MMP"/>
    <property type="match status" value="1"/>
</dbReference>
<feature type="binding site" evidence="11">
    <location>
        <position position="247"/>
    </location>
    <ligand>
        <name>Ca(2+)</name>
        <dbReference type="ChEBI" id="CHEBI:29108"/>
        <label>3</label>
    </ligand>
</feature>
<comment type="caution">
    <text evidence="14">The sequence shown here is derived from an EMBL/GenBank/DDBJ whole genome shotgun (WGS) entry which is preliminary data.</text>
</comment>
<dbReference type="OMA" id="NGENTMG"/>
<dbReference type="AlphaFoldDB" id="A0A2R6RUM8"/>